<dbReference type="AlphaFoldDB" id="A0A7D8UJA5"/>
<gene>
    <name evidence="6" type="primary">bik5_0</name>
    <name evidence="6" type="ORF">LCER1_G008658</name>
</gene>
<evidence type="ECO:0000259" key="5">
    <source>
        <dbReference type="PROSITE" id="PS50048"/>
    </source>
</evidence>
<feature type="region of interest" description="Disordered" evidence="4">
    <location>
        <begin position="145"/>
        <end position="182"/>
    </location>
</feature>
<dbReference type="GO" id="GO:0006351">
    <property type="term" value="P:DNA-templated transcription"/>
    <property type="evidence" value="ECO:0007669"/>
    <property type="project" value="InterPro"/>
</dbReference>
<dbReference type="OrthoDB" id="3989227at2759"/>
<feature type="compositionally biased region" description="Basic and acidic residues" evidence="4">
    <location>
        <begin position="161"/>
        <end position="171"/>
    </location>
</feature>
<dbReference type="InterPro" id="IPR050613">
    <property type="entry name" value="Sec_Metabolite_Reg"/>
</dbReference>
<evidence type="ECO:0000256" key="3">
    <source>
        <dbReference type="ARBA" id="ARBA00023242"/>
    </source>
</evidence>
<keyword evidence="7" id="KW-1185">Reference proteome</keyword>
<dbReference type="GO" id="GO:0008270">
    <property type="term" value="F:zinc ion binding"/>
    <property type="evidence" value="ECO:0007669"/>
    <property type="project" value="InterPro"/>
</dbReference>
<evidence type="ECO:0000256" key="1">
    <source>
        <dbReference type="ARBA" id="ARBA00004123"/>
    </source>
</evidence>
<dbReference type="InterPro" id="IPR036864">
    <property type="entry name" value="Zn2-C6_fun-type_DNA-bd_sf"/>
</dbReference>
<dbReference type="CDD" id="cd12148">
    <property type="entry name" value="fungal_TF_MHR"/>
    <property type="match status" value="1"/>
</dbReference>
<dbReference type="SUPFAM" id="SSF57701">
    <property type="entry name" value="Zn2/Cys6 DNA-binding domain"/>
    <property type="match status" value="1"/>
</dbReference>
<dbReference type="GO" id="GO:0003677">
    <property type="term" value="F:DNA binding"/>
    <property type="evidence" value="ECO:0007669"/>
    <property type="project" value="InterPro"/>
</dbReference>
<feature type="compositionally biased region" description="Low complexity" evidence="4">
    <location>
        <begin position="35"/>
        <end position="49"/>
    </location>
</feature>
<dbReference type="EMBL" id="QGMG01001134">
    <property type="protein sequence ID" value="TVY50446.1"/>
    <property type="molecule type" value="Genomic_DNA"/>
</dbReference>
<name>A0A7D8UJA5_9HELO</name>
<dbReference type="PANTHER" id="PTHR31001:SF50">
    <property type="entry name" value="ZN(II)2CYS6 TRANSCRIPTION FACTOR (EUROFUNG)"/>
    <property type="match status" value="1"/>
</dbReference>
<keyword evidence="3" id="KW-0539">Nucleus</keyword>
<dbReference type="GO" id="GO:0000981">
    <property type="term" value="F:DNA-binding transcription factor activity, RNA polymerase II-specific"/>
    <property type="evidence" value="ECO:0007669"/>
    <property type="project" value="InterPro"/>
</dbReference>
<dbReference type="Proteomes" id="UP000481288">
    <property type="component" value="Unassembled WGS sequence"/>
</dbReference>
<dbReference type="PROSITE" id="PS50048">
    <property type="entry name" value="ZN2_CY6_FUNGAL_2"/>
    <property type="match status" value="1"/>
</dbReference>
<evidence type="ECO:0000256" key="4">
    <source>
        <dbReference type="SAM" id="MobiDB-lite"/>
    </source>
</evidence>
<dbReference type="Gene3D" id="4.10.240.10">
    <property type="entry name" value="Zn(2)-C6 fungal-type DNA-binding domain"/>
    <property type="match status" value="1"/>
</dbReference>
<dbReference type="SMART" id="SM00066">
    <property type="entry name" value="GAL4"/>
    <property type="match status" value="1"/>
</dbReference>
<sequence>MSAVMGPSTTSPSEENARLYPTRDDNRGSEPQRTADSSTPASAPASSPMPKKRSCVVCRSRKVRCDKLSPCSNCRRANIACVFPSTDRPPRWARRLAASNPQILAVSQTPDPAATQVIDRLRNLESLVKDLSGQLEVANAAAAANSAAGDSSGVNSPGSSSHDRDTGHQKDVSPSTNTGNVGLQKQFGRLVLQDANRSRYVNSGFWSRVNDEIDDLKMESHGLGTYDSDTSEDEASFGKSPSSTQELQRTPMERHAFLFRHNLSPSTPDLREFHPLPSQIPFLLDIFSENVNGIMRIIHIPTITKMVRDLRGSDMTSLSPANEALMFSIYYAAITSMEEDDIQTNFGVCKTDLNLKYRLGLELALAKADFLNVPDLVLVQTFAIFISLVRRHDSPRFVWMMTGLLIRMGQALGLQRDGAQFKKLTPYEVEMRRRTWAVLCLLDIRAAEDQGSDYTITPGSYDTKLPLNINDADIEPETSQMPIGREGLTDMSIPIVSCEINVIIRQMMPQSAKEGAPGIEEQTRLLNEIWQKIDQGFLQYSVEAGNILYWVQINVFRLVTAKLTLFIYLPVLFSLPSEQHSDQIRNKLLIAAIEVAEYNHALNAEHEARHWRWIYQTYTHWHAIVYLLIEISKRPWSPLIERAWMALHSPWLIPTQSNMDKNQRVWVPLRKLTAKAKNHRDLQIELLKNDPQAAERLEMEDQRIPAPGCPALFSPGVSKSVEFFRERWRQLLEVPGHHPKEPGHSSTSPPTQSTYTTPPSIPAYYSGGLGSNSTFDPAYPSASGFQAIQNLPAPNPHSTNAPGDLAMGHTTGSSDYRDPTTWNSGLVPWLWADADPSIDVFANLDVDVDFNMDMDGGDVDWYNWVESARGMEWDAGNGQV</sequence>
<reference evidence="6 7" key="1">
    <citation type="submission" date="2018-05" db="EMBL/GenBank/DDBJ databases">
        <title>Whole genome sequencing for identification of molecular markers to develop diagnostic detection tools for the regulated plant pathogen Lachnellula willkommii.</title>
        <authorList>
            <person name="Giroux E."/>
            <person name="Bilodeau G."/>
        </authorList>
    </citation>
    <scope>NUCLEOTIDE SEQUENCE [LARGE SCALE GENOMIC DNA]</scope>
    <source>
        <strain evidence="6 7">CBS 625.97</strain>
    </source>
</reference>
<dbReference type="Pfam" id="PF04082">
    <property type="entry name" value="Fungal_trans"/>
    <property type="match status" value="1"/>
</dbReference>
<feature type="region of interest" description="Disordered" evidence="4">
    <location>
        <begin position="224"/>
        <end position="248"/>
    </location>
</feature>
<dbReference type="PROSITE" id="PS00463">
    <property type="entry name" value="ZN2_CY6_FUNGAL_1"/>
    <property type="match status" value="1"/>
</dbReference>
<dbReference type="GO" id="GO:0005634">
    <property type="term" value="C:nucleus"/>
    <property type="evidence" value="ECO:0007669"/>
    <property type="project" value="UniProtKB-SubCell"/>
</dbReference>
<comment type="caution">
    <text evidence="6">The sequence shown here is derived from an EMBL/GenBank/DDBJ whole genome shotgun (WGS) entry which is preliminary data.</text>
</comment>
<dbReference type="CDD" id="cd00067">
    <property type="entry name" value="GAL4"/>
    <property type="match status" value="1"/>
</dbReference>
<feature type="compositionally biased region" description="Low complexity" evidence="4">
    <location>
        <begin position="745"/>
        <end position="758"/>
    </location>
</feature>
<feature type="compositionally biased region" description="Polar residues" evidence="4">
    <location>
        <begin position="239"/>
        <end position="248"/>
    </location>
</feature>
<proteinExistence type="predicted"/>
<dbReference type="InterPro" id="IPR001138">
    <property type="entry name" value="Zn2Cys6_DnaBD"/>
</dbReference>
<protein>
    <submittedName>
        <fullName evidence="6">Bikaverin cluster transcription factor bik5</fullName>
    </submittedName>
</protein>
<feature type="compositionally biased region" description="Polar residues" evidence="4">
    <location>
        <begin position="172"/>
        <end position="182"/>
    </location>
</feature>
<feature type="domain" description="Zn(2)-C6 fungal-type" evidence="5">
    <location>
        <begin position="54"/>
        <end position="83"/>
    </location>
</feature>
<organism evidence="6 7">
    <name type="scientific">Lachnellula cervina</name>
    <dbReference type="NCBI Taxonomy" id="1316786"/>
    <lineage>
        <taxon>Eukaryota</taxon>
        <taxon>Fungi</taxon>
        <taxon>Dikarya</taxon>
        <taxon>Ascomycota</taxon>
        <taxon>Pezizomycotina</taxon>
        <taxon>Leotiomycetes</taxon>
        <taxon>Helotiales</taxon>
        <taxon>Lachnaceae</taxon>
        <taxon>Lachnellula</taxon>
    </lineage>
</organism>
<dbReference type="Pfam" id="PF00172">
    <property type="entry name" value="Zn_clus"/>
    <property type="match status" value="1"/>
</dbReference>
<dbReference type="InterPro" id="IPR007219">
    <property type="entry name" value="XnlR_reg_dom"/>
</dbReference>
<feature type="compositionally biased region" description="Basic and acidic residues" evidence="4">
    <location>
        <begin position="15"/>
        <end position="30"/>
    </location>
</feature>
<keyword evidence="2" id="KW-0479">Metal-binding</keyword>
<evidence type="ECO:0000313" key="6">
    <source>
        <dbReference type="EMBL" id="TVY50446.1"/>
    </source>
</evidence>
<evidence type="ECO:0000256" key="2">
    <source>
        <dbReference type="ARBA" id="ARBA00022723"/>
    </source>
</evidence>
<comment type="subcellular location">
    <subcellularLocation>
        <location evidence="1">Nucleus</location>
    </subcellularLocation>
</comment>
<accession>A0A7D8UJA5</accession>
<evidence type="ECO:0000313" key="7">
    <source>
        <dbReference type="Proteomes" id="UP000481288"/>
    </source>
</evidence>
<feature type="region of interest" description="Disordered" evidence="4">
    <location>
        <begin position="786"/>
        <end position="813"/>
    </location>
</feature>
<feature type="compositionally biased region" description="Low complexity" evidence="4">
    <location>
        <begin position="145"/>
        <end position="160"/>
    </location>
</feature>
<feature type="region of interest" description="Disordered" evidence="4">
    <location>
        <begin position="735"/>
        <end position="761"/>
    </location>
</feature>
<dbReference type="SMART" id="SM00906">
    <property type="entry name" value="Fungal_trans"/>
    <property type="match status" value="1"/>
</dbReference>
<feature type="region of interest" description="Disordered" evidence="4">
    <location>
        <begin position="1"/>
        <end position="53"/>
    </location>
</feature>
<dbReference type="PANTHER" id="PTHR31001">
    <property type="entry name" value="UNCHARACTERIZED TRANSCRIPTIONAL REGULATORY PROTEIN"/>
    <property type="match status" value="1"/>
</dbReference>